<dbReference type="PANTHER" id="PTHR18952:SF208">
    <property type="entry name" value="CARBONIC ANHYDRASE XA-RELATED"/>
    <property type="match status" value="1"/>
</dbReference>
<evidence type="ECO:0000313" key="3">
    <source>
        <dbReference type="EMBL" id="KAK4470467.1"/>
    </source>
</evidence>
<proteinExistence type="inferred from homology"/>
<dbReference type="GO" id="GO:0008270">
    <property type="term" value="F:zinc ion binding"/>
    <property type="evidence" value="ECO:0007669"/>
    <property type="project" value="InterPro"/>
</dbReference>
<dbReference type="GO" id="GO:0004089">
    <property type="term" value="F:carbonate dehydratase activity"/>
    <property type="evidence" value="ECO:0007669"/>
    <property type="project" value="InterPro"/>
</dbReference>
<dbReference type="PANTHER" id="PTHR18952">
    <property type="entry name" value="CARBONIC ANHYDRASE"/>
    <property type="match status" value="1"/>
</dbReference>
<evidence type="ECO:0000256" key="1">
    <source>
        <dbReference type="ARBA" id="ARBA00010718"/>
    </source>
</evidence>
<dbReference type="GO" id="GO:0006730">
    <property type="term" value="P:one-carbon metabolic process"/>
    <property type="evidence" value="ECO:0007669"/>
    <property type="project" value="TreeGrafter"/>
</dbReference>
<dbReference type="SUPFAM" id="SSF51069">
    <property type="entry name" value="Carbonic anhydrase"/>
    <property type="match status" value="1"/>
</dbReference>
<evidence type="ECO:0000313" key="4">
    <source>
        <dbReference type="Proteomes" id="UP001292079"/>
    </source>
</evidence>
<accession>A0AAE1ZBZ1</accession>
<dbReference type="AlphaFoldDB" id="A0AAE1ZBZ1"/>
<dbReference type="EMBL" id="JALJAT010000004">
    <property type="protein sequence ID" value="KAK4470467.1"/>
    <property type="molecule type" value="Genomic_DNA"/>
</dbReference>
<dbReference type="Pfam" id="PF00194">
    <property type="entry name" value="Carb_anhydrase"/>
    <property type="match status" value="1"/>
</dbReference>
<evidence type="ECO:0000259" key="2">
    <source>
        <dbReference type="PROSITE" id="PS51144"/>
    </source>
</evidence>
<protein>
    <recommendedName>
        <fullName evidence="2">Alpha-carbonic anhydrase domain-containing protein</fullName>
    </recommendedName>
</protein>
<comment type="similarity">
    <text evidence="1">Belongs to the alpha-carbonic anhydrase family.</text>
</comment>
<dbReference type="SMART" id="SM01057">
    <property type="entry name" value="Carb_anhydrase"/>
    <property type="match status" value="1"/>
</dbReference>
<gene>
    <name evidence="3" type="ORF">MN116_006019</name>
</gene>
<dbReference type="InterPro" id="IPR023561">
    <property type="entry name" value="Carbonic_anhydrase_a-class"/>
</dbReference>
<organism evidence="3 4">
    <name type="scientific">Schistosoma mekongi</name>
    <name type="common">Parasitic worm</name>
    <dbReference type="NCBI Taxonomy" id="38744"/>
    <lineage>
        <taxon>Eukaryota</taxon>
        <taxon>Metazoa</taxon>
        <taxon>Spiralia</taxon>
        <taxon>Lophotrochozoa</taxon>
        <taxon>Platyhelminthes</taxon>
        <taxon>Trematoda</taxon>
        <taxon>Digenea</taxon>
        <taxon>Strigeidida</taxon>
        <taxon>Schistosomatoidea</taxon>
        <taxon>Schistosomatidae</taxon>
        <taxon>Schistosoma</taxon>
    </lineage>
</organism>
<name>A0AAE1ZBZ1_SCHME</name>
<keyword evidence="4" id="KW-1185">Reference proteome</keyword>
<reference evidence="3" key="2">
    <citation type="journal article" date="2023" name="Infect Dis Poverty">
        <title>Chromosome-scale genome of the human blood fluke Schistosoma mekongi and its implications for public health.</title>
        <authorList>
            <person name="Zhou M."/>
            <person name="Xu L."/>
            <person name="Xu D."/>
            <person name="Chen W."/>
            <person name="Khan J."/>
            <person name="Hu Y."/>
            <person name="Huang H."/>
            <person name="Wei H."/>
            <person name="Zhang Y."/>
            <person name="Chusongsang P."/>
            <person name="Tanasarnprasert K."/>
            <person name="Hu X."/>
            <person name="Limpanont Y."/>
            <person name="Lv Z."/>
        </authorList>
    </citation>
    <scope>NUCLEOTIDE SEQUENCE</scope>
    <source>
        <strain evidence="3">LV_2022a</strain>
    </source>
</reference>
<dbReference type="InterPro" id="IPR036398">
    <property type="entry name" value="CA_dom_sf"/>
</dbReference>
<feature type="domain" description="Alpha-carbonic anhydrase" evidence="2">
    <location>
        <begin position="46"/>
        <end position="316"/>
    </location>
</feature>
<comment type="caution">
    <text evidence="3">The sequence shown here is derived from an EMBL/GenBank/DDBJ whole genome shotgun (WGS) entry which is preliminary data.</text>
</comment>
<sequence length="338" mass="37965">MTYQNGRCWCPITTANLLSGSNKSLKHKKLMNALWHDSSWDPSWDTWWHYKEGVIGGPSHWGQTTFMAIDNDVWPACYQGKMQSPISISTKQLLYDPNLMPLKISGSDKQIDVEIVNTGQDLQVKILDSAVAVVFSEGPLVYDYKFFGALIKFGSRSDRGSDHQVDGIAFPAELQLYAYNFILYQNFSIALSKPNGLAVVSAFFKIGDQSTADLEALLTTAEQVQLKGQSKKLHGLLFDAIIPSAMQYMTYQGSLPFPACYETVTWILLNQPILITETQLKALRQLRIAPFRGSGSMADNYRNVQKLNNRSVRTNIDFVESQPYCSVKAQRSYFASLP</sequence>
<reference evidence="3" key="1">
    <citation type="submission" date="2022-04" db="EMBL/GenBank/DDBJ databases">
        <authorList>
            <person name="Xu L."/>
            <person name="Lv Z."/>
        </authorList>
    </citation>
    <scope>NUCLEOTIDE SEQUENCE</scope>
    <source>
        <strain evidence="3">LV_2022a</strain>
    </source>
</reference>
<dbReference type="Gene3D" id="3.10.200.10">
    <property type="entry name" value="Alpha carbonic anhydrase"/>
    <property type="match status" value="1"/>
</dbReference>
<dbReference type="InterPro" id="IPR001148">
    <property type="entry name" value="CA_dom"/>
</dbReference>
<dbReference type="PROSITE" id="PS51144">
    <property type="entry name" value="ALPHA_CA_2"/>
    <property type="match status" value="1"/>
</dbReference>
<dbReference type="Proteomes" id="UP001292079">
    <property type="component" value="Unassembled WGS sequence"/>
</dbReference>